<proteinExistence type="predicted"/>
<dbReference type="SUPFAM" id="SSF53850">
    <property type="entry name" value="Periplasmic binding protein-like II"/>
    <property type="match status" value="1"/>
</dbReference>
<dbReference type="AlphaFoldDB" id="A0A7W9JL29"/>
<dbReference type="PROSITE" id="PS51257">
    <property type="entry name" value="PROKAR_LIPOPROTEIN"/>
    <property type="match status" value="1"/>
</dbReference>
<reference evidence="3 4" key="1">
    <citation type="submission" date="2020-08" db="EMBL/GenBank/DDBJ databases">
        <title>Sequencing the genomes of 1000 actinobacteria strains.</title>
        <authorList>
            <person name="Klenk H.-P."/>
        </authorList>
    </citation>
    <scope>NUCLEOTIDE SEQUENCE [LARGE SCALE GENOMIC DNA]</scope>
    <source>
        <strain evidence="3 4">DSM 17945</strain>
    </source>
</reference>
<evidence type="ECO:0000256" key="1">
    <source>
        <dbReference type="ARBA" id="ARBA00022729"/>
    </source>
</evidence>
<dbReference type="Gene3D" id="3.40.190.10">
    <property type="entry name" value="Periplasmic binding protein-like II"/>
    <property type="match status" value="2"/>
</dbReference>
<accession>A0A7W9JL29</accession>
<dbReference type="PANTHER" id="PTHR30006">
    <property type="entry name" value="THIAMINE-BINDING PERIPLASMIC PROTEIN-RELATED"/>
    <property type="match status" value="1"/>
</dbReference>
<dbReference type="GO" id="GO:0030288">
    <property type="term" value="C:outer membrane-bounded periplasmic space"/>
    <property type="evidence" value="ECO:0007669"/>
    <property type="project" value="TreeGrafter"/>
</dbReference>
<dbReference type="EMBL" id="JACHMW010000001">
    <property type="protein sequence ID" value="MBB5849846.1"/>
    <property type="molecule type" value="Genomic_DNA"/>
</dbReference>
<comment type="caution">
    <text evidence="3">The sequence shown here is derived from an EMBL/GenBank/DDBJ whole genome shotgun (WGS) entry which is preliminary data.</text>
</comment>
<keyword evidence="1 2" id="KW-0732">Signal</keyword>
<dbReference type="Proteomes" id="UP000567246">
    <property type="component" value="Unassembled WGS sequence"/>
</dbReference>
<evidence type="ECO:0000313" key="4">
    <source>
        <dbReference type="Proteomes" id="UP000567246"/>
    </source>
</evidence>
<dbReference type="Pfam" id="PF13343">
    <property type="entry name" value="SBP_bac_6"/>
    <property type="match status" value="1"/>
</dbReference>
<keyword evidence="4" id="KW-1185">Reference proteome</keyword>
<dbReference type="PANTHER" id="PTHR30006:SF2">
    <property type="entry name" value="ABC TRANSPORTER SUBSTRATE-BINDING PROTEIN"/>
    <property type="match status" value="1"/>
</dbReference>
<dbReference type="GO" id="GO:0030975">
    <property type="term" value="F:thiamine binding"/>
    <property type="evidence" value="ECO:0007669"/>
    <property type="project" value="InterPro"/>
</dbReference>
<dbReference type="NCBIfam" id="TIGR01254">
    <property type="entry name" value="sfuA"/>
    <property type="match status" value="1"/>
</dbReference>
<protein>
    <submittedName>
        <fullName evidence="3">Thiamine transport system substrate-binding protein</fullName>
    </submittedName>
</protein>
<evidence type="ECO:0000256" key="2">
    <source>
        <dbReference type="SAM" id="SignalP"/>
    </source>
</evidence>
<feature type="chain" id="PRO_5030899826" evidence="2">
    <location>
        <begin position="35"/>
        <end position="360"/>
    </location>
</feature>
<dbReference type="InterPro" id="IPR005948">
    <property type="entry name" value="ThiB-like"/>
</dbReference>
<gene>
    <name evidence="3" type="ORF">HDA33_002410</name>
</gene>
<feature type="signal peptide" evidence="2">
    <location>
        <begin position="1"/>
        <end position="34"/>
    </location>
</feature>
<dbReference type="GO" id="GO:0030976">
    <property type="term" value="F:thiamine pyrophosphate binding"/>
    <property type="evidence" value="ECO:0007669"/>
    <property type="project" value="TreeGrafter"/>
</dbReference>
<name>A0A7W9JL29_9MICC</name>
<dbReference type="GO" id="GO:0015888">
    <property type="term" value="P:thiamine transport"/>
    <property type="evidence" value="ECO:0007669"/>
    <property type="project" value="InterPro"/>
</dbReference>
<sequence length="360" mass="37948">MTTAPHRVRTRPRRHGALAALSVAALALTGCSVADRGGSGDQGSSSAEARTVTIMTHDSFSLPDELIARFEQESGHTLVTTAPGDAGSVVNQLLLAKDAPTVDGVYGIEDHSAHRLVSEGVIAEHVPADLPDSARDLVVDGRMTPVDQGQVCLNVDTPWFQEQGLAAPTTLEQVAAPEYAELTVVTSPVSSSPGLALLAATVAEFGEDGWQDWWRTALQGGMQVDASWSDAYNTSFSGGEGTGTRPIVLSYSSSPAFAPDTDVVAASCTPQVEYAGVVEGAENPEGARAFVDFLLTEDVQAAIPDAMYMYPVDSSVPLPEAWAEHAPLVEDPIVPDAGLLDSRREDLLKEWTALHEEAAS</sequence>
<organism evidence="3 4">
    <name type="scientific">Micrococcus endophyticus</name>
    <dbReference type="NCBI Taxonomy" id="455343"/>
    <lineage>
        <taxon>Bacteria</taxon>
        <taxon>Bacillati</taxon>
        <taxon>Actinomycetota</taxon>
        <taxon>Actinomycetes</taxon>
        <taxon>Micrococcales</taxon>
        <taxon>Micrococcaceae</taxon>
        <taxon>Micrococcus</taxon>
    </lineage>
</organism>
<dbReference type="RefSeq" id="WP_158494079.1">
    <property type="nucleotide sequence ID" value="NZ_BAABAG010000006.1"/>
</dbReference>
<evidence type="ECO:0000313" key="3">
    <source>
        <dbReference type="EMBL" id="MBB5849846.1"/>
    </source>
</evidence>